<evidence type="ECO:0008006" key="4">
    <source>
        <dbReference type="Google" id="ProtNLM"/>
    </source>
</evidence>
<gene>
    <name evidence="2" type="ORF">HYDPIDRAFT_113532</name>
</gene>
<evidence type="ECO:0000313" key="3">
    <source>
        <dbReference type="Proteomes" id="UP000053820"/>
    </source>
</evidence>
<keyword evidence="1" id="KW-0472">Membrane</keyword>
<evidence type="ECO:0000256" key="1">
    <source>
        <dbReference type="SAM" id="Phobius"/>
    </source>
</evidence>
<name>A0A0C9W785_9AGAM</name>
<evidence type="ECO:0000313" key="2">
    <source>
        <dbReference type="EMBL" id="KIJ63023.1"/>
    </source>
</evidence>
<keyword evidence="3" id="KW-1185">Reference proteome</keyword>
<accession>A0A0C9W785</accession>
<keyword evidence="1" id="KW-0812">Transmembrane</keyword>
<proteinExistence type="predicted"/>
<feature type="transmembrane region" description="Helical" evidence="1">
    <location>
        <begin position="7"/>
        <end position="29"/>
    </location>
</feature>
<dbReference type="AlphaFoldDB" id="A0A0C9W785"/>
<reference evidence="2 3" key="1">
    <citation type="submission" date="2014-04" db="EMBL/GenBank/DDBJ databases">
        <title>Evolutionary Origins and Diversification of the Mycorrhizal Mutualists.</title>
        <authorList>
            <consortium name="DOE Joint Genome Institute"/>
            <consortium name="Mycorrhizal Genomics Consortium"/>
            <person name="Kohler A."/>
            <person name="Kuo A."/>
            <person name="Nagy L.G."/>
            <person name="Floudas D."/>
            <person name="Copeland A."/>
            <person name="Barry K.W."/>
            <person name="Cichocki N."/>
            <person name="Veneault-Fourrey C."/>
            <person name="LaButti K."/>
            <person name="Lindquist E.A."/>
            <person name="Lipzen A."/>
            <person name="Lundell T."/>
            <person name="Morin E."/>
            <person name="Murat C."/>
            <person name="Riley R."/>
            <person name="Ohm R."/>
            <person name="Sun H."/>
            <person name="Tunlid A."/>
            <person name="Henrissat B."/>
            <person name="Grigoriev I.V."/>
            <person name="Hibbett D.S."/>
            <person name="Martin F."/>
        </authorList>
    </citation>
    <scope>NUCLEOTIDE SEQUENCE [LARGE SCALE GENOMIC DNA]</scope>
    <source>
        <strain evidence="2 3">MD-312</strain>
    </source>
</reference>
<organism evidence="2 3">
    <name type="scientific">Hydnomerulius pinastri MD-312</name>
    <dbReference type="NCBI Taxonomy" id="994086"/>
    <lineage>
        <taxon>Eukaryota</taxon>
        <taxon>Fungi</taxon>
        <taxon>Dikarya</taxon>
        <taxon>Basidiomycota</taxon>
        <taxon>Agaricomycotina</taxon>
        <taxon>Agaricomycetes</taxon>
        <taxon>Agaricomycetidae</taxon>
        <taxon>Boletales</taxon>
        <taxon>Boletales incertae sedis</taxon>
        <taxon>Leucogyrophana</taxon>
    </lineage>
</organism>
<feature type="transmembrane region" description="Helical" evidence="1">
    <location>
        <begin position="393"/>
        <end position="413"/>
    </location>
</feature>
<dbReference type="EMBL" id="KN839852">
    <property type="protein sequence ID" value="KIJ63023.1"/>
    <property type="molecule type" value="Genomic_DNA"/>
</dbReference>
<dbReference type="HOGENOM" id="CLU_565061_0_0_1"/>
<sequence>MWQQTNIAVSTWAVASITLYLASISVLHITSSTIMQFQEFNSTTSRAVQSALTWPDPTVNLSSLDWKGSVVVSVVPLMYQISGLSIDGLHQSTLFDIPTTDTSSIAATVNTTTVRARCGLLSNLSVFQVESRIVTGQFFLNVNFSMPGVGSGRLPQVTLWKDVVKFLGGLWPVPQRSQCPACAHSLLYMVTTATELSDSIDTSVTAVKTNWTYSPQGGDTQNSTTTAFYVECSLDMEATVSTLNLPSNQLSSSALVQAAGVPKRKWSLWSPSGSPNVGTGVSTALSHALTVGAKFSQGHGSGGLMFTNMDDYLNTLLGLNLTANDVASRSQSSADPSVTLTPDQMEEAVSQMAAQLIWAAGQVGENEGGFQRGTGESLVTDMVLDRRLNINTLPIIIASTASFVLLALASYMIRRFPPRPAHMSGVGVLEALWLEAHSQKLHESFKDIREPSTKRLRAAGMFDICLAESVRLRSDGAEGSDER</sequence>
<protein>
    <recommendedName>
        <fullName evidence="4">Transmembrane protein</fullName>
    </recommendedName>
</protein>
<dbReference type="Proteomes" id="UP000053820">
    <property type="component" value="Unassembled WGS sequence"/>
</dbReference>
<keyword evidence="1" id="KW-1133">Transmembrane helix</keyword>
<dbReference type="OrthoDB" id="2647100at2759"/>